<accession>A0A8X6QNY1</accession>
<reference evidence="1" key="1">
    <citation type="submission" date="2020-08" db="EMBL/GenBank/DDBJ databases">
        <title>Multicomponent nature underlies the extraordinary mechanical properties of spider dragline silk.</title>
        <authorList>
            <person name="Kono N."/>
            <person name="Nakamura H."/>
            <person name="Mori M."/>
            <person name="Yoshida Y."/>
            <person name="Ohtoshi R."/>
            <person name="Malay A.D."/>
            <person name="Moran D.A.P."/>
            <person name="Tomita M."/>
            <person name="Numata K."/>
            <person name="Arakawa K."/>
        </authorList>
    </citation>
    <scope>NUCLEOTIDE SEQUENCE</scope>
</reference>
<evidence type="ECO:0000313" key="2">
    <source>
        <dbReference type="Proteomes" id="UP000887013"/>
    </source>
</evidence>
<dbReference type="AlphaFoldDB" id="A0A8X6QNY1"/>
<evidence type="ECO:0000313" key="1">
    <source>
        <dbReference type="EMBL" id="GFU32058.1"/>
    </source>
</evidence>
<gene>
    <name evidence="1" type="ORF">NPIL_33661</name>
</gene>
<proteinExistence type="predicted"/>
<protein>
    <submittedName>
        <fullName evidence="1">Uncharacterized protein</fullName>
    </submittedName>
</protein>
<sequence length="98" mass="11457">MEGWCICLLNHKTYHVLTISYWLISSQWYMKPPSTKPRTCFILSIQFLGKSKTLPESQRMSEFPDAEDMRPLSQLVGGNLTSSFDQYVVHHFTFDDIH</sequence>
<keyword evidence="2" id="KW-1185">Reference proteome</keyword>
<dbReference type="EMBL" id="BMAW01129813">
    <property type="protein sequence ID" value="GFU32058.1"/>
    <property type="molecule type" value="Genomic_DNA"/>
</dbReference>
<organism evidence="1 2">
    <name type="scientific">Nephila pilipes</name>
    <name type="common">Giant wood spider</name>
    <name type="synonym">Nephila maculata</name>
    <dbReference type="NCBI Taxonomy" id="299642"/>
    <lineage>
        <taxon>Eukaryota</taxon>
        <taxon>Metazoa</taxon>
        <taxon>Ecdysozoa</taxon>
        <taxon>Arthropoda</taxon>
        <taxon>Chelicerata</taxon>
        <taxon>Arachnida</taxon>
        <taxon>Araneae</taxon>
        <taxon>Araneomorphae</taxon>
        <taxon>Entelegynae</taxon>
        <taxon>Araneoidea</taxon>
        <taxon>Nephilidae</taxon>
        <taxon>Nephila</taxon>
    </lineage>
</organism>
<dbReference type="Proteomes" id="UP000887013">
    <property type="component" value="Unassembled WGS sequence"/>
</dbReference>
<comment type="caution">
    <text evidence="1">The sequence shown here is derived from an EMBL/GenBank/DDBJ whole genome shotgun (WGS) entry which is preliminary data.</text>
</comment>
<name>A0A8X6QNY1_NEPPI</name>